<feature type="transmembrane region" description="Helical" evidence="10">
    <location>
        <begin position="139"/>
        <end position="157"/>
    </location>
</feature>
<comment type="subcellular location">
    <subcellularLocation>
        <location evidence="1">Cell membrane</location>
        <topology evidence="1">Multi-pass membrane protein</topology>
    </subcellularLocation>
</comment>
<evidence type="ECO:0000256" key="2">
    <source>
        <dbReference type="ARBA" id="ARBA00010323"/>
    </source>
</evidence>
<feature type="transmembrane region" description="Helical" evidence="10">
    <location>
        <begin position="244"/>
        <end position="263"/>
    </location>
</feature>
<dbReference type="InterPro" id="IPR028362">
    <property type="entry name" value="AlgI"/>
</dbReference>
<keyword evidence="4 9" id="KW-0808">Transferase</keyword>
<sequence length="496" mass="56956">MQFNSYLFLLLFLPAVLAGYFGLCRMKRHTWARGFLAAMSLVFFAYANPWYLGLLVGSAVFNWAVSRMLSGEEKKETGKGEGKADGGTDGITGGRFGGRMVLAFGIFANLALLFYFKYTNFFIENLNAFLGKDIAYTRLLLPVGISFFTFQQIGWLVDSFRKETRDYSFWEYFLFTVYFPKIAMGPILLHGEFIPQLKDPFRLKADSRNMAQGLMILAVGLFKKVILAEFFAGPVNWGYAQVEILSSTDAFLVMLAYTFQLYFDFSGYCDMAMGISRMFNLELPLNFDSPYKALSPVEFWKRWHMTLTRFLRKYIYFPLGGSRKGNLRTYMNIMAVFLVSGFWHGAAWTFILWGALHGAAQALNRVFKRQWENLHTAFRWIVTFLFVNLTWVIFRSESISQAKLFLKRLLDFGNMQINPSFMDSFKMVELPIWLTEHRVFTVLGLYGAVLCLVMNARNMGETELRPTFLRGAGTAVLLVWSVLSLAGISGFIYFQF</sequence>
<dbReference type="PANTHER" id="PTHR13285:SF23">
    <property type="entry name" value="TEICHOIC ACID D-ALANYLTRANSFERASE"/>
    <property type="match status" value="1"/>
</dbReference>
<feature type="transmembrane region" description="Helical" evidence="10">
    <location>
        <begin position="210"/>
        <end position="232"/>
    </location>
</feature>
<dbReference type="InterPro" id="IPR024194">
    <property type="entry name" value="Ac/AlaTfrase_AlgI/DltB"/>
</dbReference>
<evidence type="ECO:0000256" key="5">
    <source>
        <dbReference type="ARBA" id="ARBA00022692"/>
    </source>
</evidence>
<protein>
    <submittedName>
        <fullName evidence="11">Acetyltransferase</fullName>
    </submittedName>
</protein>
<feature type="transmembrane region" description="Helical" evidence="10">
    <location>
        <begin position="100"/>
        <end position="118"/>
    </location>
</feature>
<accession>A0A0E2HPY4</accession>
<feature type="transmembrane region" description="Helical" evidence="10">
    <location>
        <begin position="169"/>
        <end position="189"/>
    </location>
</feature>
<evidence type="ECO:0000256" key="3">
    <source>
        <dbReference type="ARBA" id="ARBA00022475"/>
    </source>
</evidence>
<dbReference type="HOGENOM" id="CLU_025255_1_3_9"/>
<dbReference type="GO" id="GO:0042121">
    <property type="term" value="P:alginic acid biosynthetic process"/>
    <property type="evidence" value="ECO:0007669"/>
    <property type="project" value="InterPro"/>
</dbReference>
<comment type="similarity">
    <text evidence="2 9">Belongs to the membrane-bound acyltransferase family.</text>
</comment>
<dbReference type="PIRSF" id="PIRSF500217">
    <property type="entry name" value="AlgI"/>
    <property type="match status" value="1"/>
</dbReference>
<dbReference type="PIRSF" id="PIRSF016636">
    <property type="entry name" value="AlgI_DltB"/>
    <property type="match status" value="1"/>
</dbReference>
<evidence type="ECO:0000256" key="10">
    <source>
        <dbReference type="SAM" id="Phobius"/>
    </source>
</evidence>
<reference evidence="11 12" key="1">
    <citation type="submission" date="2013-01" db="EMBL/GenBank/DDBJ databases">
        <title>The Genome Sequence of Clostridium clostridioforme 90A8.</title>
        <authorList>
            <consortium name="The Broad Institute Genome Sequencing Platform"/>
            <person name="Earl A."/>
            <person name="Ward D."/>
            <person name="Feldgarden M."/>
            <person name="Gevers D."/>
            <person name="Courvalin P."/>
            <person name="Lambert T."/>
            <person name="Walker B."/>
            <person name="Young S.K."/>
            <person name="Zeng Q."/>
            <person name="Gargeya S."/>
            <person name="Fitzgerald M."/>
            <person name="Haas B."/>
            <person name="Abouelleil A."/>
            <person name="Alvarado L."/>
            <person name="Arachchi H.M."/>
            <person name="Berlin A.M."/>
            <person name="Chapman S.B."/>
            <person name="Dewar J."/>
            <person name="Goldberg J."/>
            <person name="Griggs A."/>
            <person name="Gujja S."/>
            <person name="Hansen M."/>
            <person name="Howarth C."/>
            <person name="Imamovic A."/>
            <person name="Larimer J."/>
            <person name="McCowan C."/>
            <person name="Murphy C."/>
            <person name="Neiman D."/>
            <person name="Pearson M."/>
            <person name="Priest M."/>
            <person name="Roberts A."/>
            <person name="Saif S."/>
            <person name="Shea T."/>
            <person name="Sisk P."/>
            <person name="Sykes S."/>
            <person name="Wortman J."/>
            <person name="Nusbaum C."/>
            <person name="Birren B."/>
        </authorList>
    </citation>
    <scope>NUCLEOTIDE SEQUENCE [LARGE SCALE GENOMIC DNA]</scope>
    <source>
        <strain evidence="11 12">90A8</strain>
    </source>
</reference>
<dbReference type="Pfam" id="PF03062">
    <property type="entry name" value="MBOAT"/>
    <property type="match status" value="1"/>
</dbReference>
<dbReference type="PATRIC" id="fig|999408.3.peg.2260"/>
<keyword evidence="3 9" id="KW-1003">Cell membrane</keyword>
<gene>
    <name evidence="11" type="ORF">HMPREF1090_02113</name>
</gene>
<evidence type="ECO:0000256" key="7">
    <source>
        <dbReference type="ARBA" id="ARBA00023136"/>
    </source>
</evidence>
<proteinExistence type="inferred from homology"/>
<dbReference type="GO" id="GO:0005886">
    <property type="term" value="C:plasma membrane"/>
    <property type="evidence" value="ECO:0007669"/>
    <property type="project" value="UniProtKB-SubCell"/>
</dbReference>
<feature type="transmembrane region" description="Helical" evidence="10">
    <location>
        <begin position="468"/>
        <end position="494"/>
    </location>
</feature>
<evidence type="ECO:0000256" key="6">
    <source>
        <dbReference type="ARBA" id="ARBA00022989"/>
    </source>
</evidence>
<dbReference type="EMBL" id="AGYR01000020">
    <property type="protein sequence ID" value="ENZ15969.1"/>
    <property type="molecule type" value="Genomic_DNA"/>
</dbReference>
<keyword evidence="8 9" id="KW-0012">Acyltransferase</keyword>
<feature type="transmembrane region" description="Helical" evidence="10">
    <location>
        <begin position="333"/>
        <end position="356"/>
    </location>
</feature>
<evidence type="ECO:0000313" key="11">
    <source>
        <dbReference type="EMBL" id="ENZ15969.1"/>
    </source>
</evidence>
<comment type="caution">
    <text evidence="11">The sequence shown here is derived from an EMBL/GenBank/DDBJ whole genome shotgun (WGS) entry which is preliminary data.</text>
</comment>
<dbReference type="Proteomes" id="UP000013085">
    <property type="component" value="Unassembled WGS sequence"/>
</dbReference>
<evidence type="ECO:0000256" key="1">
    <source>
        <dbReference type="ARBA" id="ARBA00004651"/>
    </source>
</evidence>
<feature type="transmembrane region" description="Helical" evidence="10">
    <location>
        <begin position="439"/>
        <end position="456"/>
    </location>
</feature>
<dbReference type="GO" id="GO:0016746">
    <property type="term" value="F:acyltransferase activity"/>
    <property type="evidence" value="ECO:0007669"/>
    <property type="project" value="UniProtKB-KW"/>
</dbReference>
<keyword evidence="5 10" id="KW-0812">Transmembrane</keyword>
<feature type="transmembrane region" description="Helical" evidence="10">
    <location>
        <begin position="35"/>
        <end position="61"/>
    </location>
</feature>
<dbReference type="InterPro" id="IPR051085">
    <property type="entry name" value="MB_O-acyltransferase"/>
</dbReference>
<keyword evidence="7 9" id="KW-0472">Membrane</keyword>
<feature type="transmembrane region" description="Helical" evidence="10">
    <location>
        <begin position="6"/>
        <end position="23"/>
    </location>
</feature>
<dbReference type="RefSeq" id="WP_002595658.1">
    <property type="nucleotide sequence ID" value="NZ_KB851019.1"/>
</dbReference>
<evidence type="ECO:0000256" key="9">
    <source>
        <dbReference type="PIRNR" id="PIRNR016636"/>
    </source>
</evidence>
<organism evidence="11 12">
    <name type="scientific">[Clostridium] clostridioforme 90A8</name>
    <dbReference type="NCBI Taxonomy" id="999408"/>
    <lineage>
        <taxon>Bacteria</taxon>
        <taxon>Bacillati</taxon>
        <taxon>Bacillota</taxon>
        <taxon>Clostridia</taxon>
        <taxon>Lachnospirales</taxon>
        <taxon>Lachnospiraceae</taxon>
        <taxon>Enterocloster</taxon>
    </lineage>
</organism>
<dbReference type="AlphaFoldDB" id="A0A0E2HPY4"/>
<dbReference type="PANTHER" id="PTHR13285">
    <property type="entry name" value="ACYLTRANSFERASE"/>
    <property type="match status" value="1"/>
</dbReference>
<keyword evidence="6 10" id="KW-1133">Transmembrane helix</keyword>
<evidence type="ECO:0000313" key="12">
    <source>
        <dbReference type="Proteomes" id="UP000013085"/>
    </source>
</evidence>
<feature type="transmembrane region" description="Helical" evidence="10">
    <location>
        <begin position="376"/>
        <end position="394"/>
    </location>
</feature>
<evidence type="ECO:0000256" key="4">
    <source>
        <dbReference type="ARBA" id="ARBA00022679"/>
    </source>
</evidence>
<evidence type="ECO:0000256" key="8">
    <source>
        <dbReference type="ARBA" id="ARBA00023315"/>
    </source>
</evidence>
<name>A0A0E2HPY4_9FIRM</name>
<dbReference type="InterPro" id="IPR004299">
    <property type="entry name" value="MBOAT_fam"/>
</dbReference>